<dbReference type="FunFam" id="1.25.40.180:FF:000022">
    <property type="entry name" value="Translation initiation factor eIF-2B epsilon subunit"/>
    <property type="match status" value="1"/>
</dbReference>
<comment type="similarity">
    <text evidence="2">Belongs to the eIF-2B gamma/epsilon subunits family.</text>
</comment>
<dbReference type="InterPro" id="IPR003307">
    <property type="entry name" value="W2_domain"/>
</dbReference>
<dbReference type="GO" id="GO:0003743">
    <property type="term" value="F:translation initiation factor activity"/>
    <property type="evidence" value="ECO:0007669"/>
    <property type="project" value="UniProtKB-KW"/>
</dbReference>
<comment type="subcellular location">
    <subcellularLocation>
        <location evidence="1">Cytoplasm</location>
        <location evidence="1">Cytosol</location>
    </subcellularLocation>
</comment>
<dbReference type="InterPro" id="IPR005835">
    <property type="entry name" value="NTP_transferase_dom"/>
</dbReference>
<dbReference type="Gene3D" id="1.25.40.180">
    <property type="match status" value="1"/>
</dbReference>
<evidence type="ECO:0000256" key="7">
    <source>
        <dbReference type="ARBA" id="ARBA00046432"/>
    </source>
</evidence>
<dbReference type="SUPFAM" id="SSF53448">
    <property type="entry name" value="Nucleotide-diphospho-sugar transferases"/>
    <property type="match status" value="1"/>
</dbReference>
<evidence type="ECO:0000256" key="4">
    <source>
        <dbReference type="ARBA" id="ARBA00022540"/>
    </source>
</evidence>
<dbReference type="InterPro" id="IPR016024">
    <property type="entry name" value="ARM-type_fold"/>
</dbReference>
<evidence type="ECO:0000256" key="6">
    <source>
        <dbReference type="ARBA" id="ARBA00044345"/>
    </source>
</evidence>
<evidence type="ECO:0000259" key="9">
    <source>
        <dbReference type="PROSITE" id="PS51363"/>
    </source>
</evidence>
<dbReference type="CDD" id="cd04197">
    <property type="entry name" value="eIF-2B_epsilon_N"/>
    <property type="match status" value="1"/>
</dbReference>
<dbReference type="CDD" id="cd11558">
    <property type="entry name" value="W2_eIF2B_epsilon"/>
    <property type="match status" value="1"/>
</dbReference>
<keyword evidence="4 10" id="KW-0396">Initiation factor</keyword>
<dbReference type="PROSITE" id="PS51363">
    <property type="entry name" value="W2"/>
    <property type="match status" value="1"/>
</dbReference>
<proteinExistence type="inferred from homology"/>
<reference evidence="10" key="1">
    <citation type="submission" date="2022-03" db="EMBL/GenBank/DDBJ databases">
        <authorList>
            <person name="Legras J.-L."/>
            <person name="Devillers H."/>
            <person name="Grondin C."/>
        </authorList>
    </citation>
    <scope>NUCLEOTIDE SEQUENCE</scope>
    <source>
        <strain evidence="10">CLIB 1423</strain>
    </source>
</reference>
<dbReference type="InterPro" id="IPR044123">
    <property type="entry name" value="W2_eIF2B_epsilon"/>
</dbReference>
<gene>
    <name evidence="10" type="ORF">CLIB1423_05S04324</name>
</gene>
<keyword evidence="11" id="KW-1185">Reference proteome</keyword>
<feature type="compositionally biased region" description="Acidic residues" evidence="8">
    <location>
        <begin position="459"/>
        <end position="472"/>
    </location>
</feature>
<dbReference type="FunFam" id="3.90.550.10:FF:000066">
    <property type="entry name" value="Translation initiation factor eIF-2B subunit epsilon"/>
    <property type="match status" value="1"/>
</dbReference>
<comment type="subunit">
    <text evidence="7">Component of the translation initiation factor 2B (eIF2B) complex which is a heterodecamer of two sets of five different subunits: alpha, beta, gamma, delta and epsilon. Subunits alpha, beta and delta comprise a regulatory subcomplex and subunits epsilon and gamma comprise a catalytic subcomplex. Within the complex, the hexameric regulatory complex resides at the center, with the two heterodimeric catalytic subcomplexes bound on opposite sides.</text>
</comment>
<protein>
    <recommendedName>
        <fullName evidence="5">Translation initiation factor eIF2B subunit epsilon</fullName>
    </recommendedName>
    <alternativeName>
        <fullName evidence="6">eIF2B GDP-GTP exchange factor subunit epsilon</fullName>
    </alternativeName>
</protein>
<evidence type="ECO:0000256" key="3">
    <source>
        <dbReference type="ARBA" id="ARBA00022490"/>
    </source>
</evidence>
<keyword evidence="3" id="KW-0963">Cytoplasm</keyword>
<dbReference type="EMBL" id="CAKXYY010000005">
    <property type="protein sequence ID" value="CAH2352043.1"/>
    <property type="molecule type" value="Genomic_DNA"/>
</dbReference>
<dbReference type="PANTHER" id="PTHR45887">
    <property type="entry name" value="TRANSLATION INITIATION FACTOR EIF-2B SUBUNIT EPSILON"/>
    <property type="match status" value="1"/>
</dbReference>
<comment type="caution">
    <text evidence="10">The sequence shown here is derived from an EMBL/GenBank/DDBJ whole genome shotgun (WGS) entry which is preliminary data.</text>
</comment>
<feature type="region of interest" description="Disordered" evidence="8">
    <location>
        <begin position="444"/>
        <end position="480"/>
    </location>
</feature>
<dbReference type="Pfam" id="PF02020">
    <property type="entry name" value="W2"/>
    <property type="match status" value="1"/>
</dbReference>
<dbReference type="SUPFAM" id="SSF48371">
    <property type="entry name" value="ARM repeat"/>
    <property type="match status" value="1"/>
</dbReference>
<dbReference type="SMART" id="SM00515">
    <property type="entry name" value="eIF5C"/>
    <property type="match status" value="1"/>
</dbReference>
<evidence type="ECO:0000256" key="1">
    <source>
        <dbReference type="ARBA" id="ARBA00004514"/>
    </source>
</evidence>
<dbReference type="CDD" id="cd05787">
    <property type="entry name" value="LbH_eIF2B_epsilon"/>
    <property type="match status" value="1"/>
</dbReference>
<evidence type="ECO:0000256" key="5">
    <source>
        <dbReference type="ARBA" id="ARBA00044144"/>
    </source>
</evidence>
<feature type="domain" description="W2" evidence="9">
    <location>
        <begin position="582"/>
        <end position="755"/>
    </location>
</feature>
<dbReference type="GO" id="GO:0005851">
    <property type="term" value="C:eukaryotic translation initiation factor 2B complex"/>
    <property type="evidence" value="ECO:0007669"/>
    <property type="project" value="UniProtKB-ARBA"/>
</dbReference>
<evidence type="ECO:0000256" key="2">
    <source>
        <dbReference type="ARBA" id="ARBA00007878"/>
    </source>
</evidence>
<name>A0A9P0VY14_9ASCO</name>
<accession>A0A9P0VY14</accession>
<dbReference type="Pfam" id="PF00483">
    <property type="entry name" value="NTP_transferase"/>
    <property type="match status" value="1"/>
</dbReference>
<dbReference type="OrthoDB" id="424572at2759"/>
<dbReference type="Proteomes" id="UP000837801">
    <property type="component" value="Unassembled WGS sequence"/>
</dbReference>
<dbReference type="InterPro" id="IPR035543">
    <property type="entry name" value="eIF-2B_epsilon_N"/>
</dbReference>
<evidence type="ECO:0000313" key="10">
    <source>
        <dbReference type="EMBL" id="CAH2352043.1"/>
    </source>
</evidence>
<dbReference type="GO" id="GO:0005085">
    <property type="term" value="F:guanyl-nucleotide exchange factor activity"/>
    <property type="evidence" value="ECO:0007669"/>
    <property type="project" value="InterPro"/>
</dbReference>
<feature type="region of interest" description="Disordered" evidence="8">
    <location>
        <begin position="548"/>
        <end position="568"/>
    </location>
</feature>
<feature type="compositionally biased region" description="Basic residues" evidence="8">
    <location>
        <begin position="549"/>
        <end position="563"/>
    </location>
</feature>
<keyword evidence="4 10" id="KW-0648">Protein biosynthesis</keyword>
<sequence length="755" mass="85432">MPPKNKKNNGPVKGNKKQKEIVQDERFQAIVLTDSFETRFMPLTSVKPRCLLPLANVPLIEYTLEFLAKAGVNEVYLMCSSHADQIQEYIENSKWSSQESPFNISTILSLESRSVGDSMRDLDNRGLITGDFLLVSGDVVTNIDFNKAMAVHKHKKSLDKDHILTMVLTKASPLHRTRSPLDPATFLLDKKTNRCIYYQPIPPISNASKSSSASINIDPELLEDVEDEMSIRNDLIDCHVDICTPHVPQIFQDNFDYQYLRQDFVNGVLTSDLLKKTIYAYIIENDEYAARVESWATYGAISQDILARWSYPLVPDANLLDNQTYTYEFNNIYKEEKVILAQSCKIGTSTSIGSKSSVGEGSHISKSVIGRNCQIGKNVRITNSYIWNDVVIEDNSVIDHAIIAHNAKIGAGATINPGVVIGFNVELGKNKTIANNVRIVEKPIEKEDDEFDNASSFGSDEEEEEESDNEEDEVKKQSTNNKNIPLFEVKDIDLVGEDGTGFLYTSDREVDDSDSEYEVSSTSNAPYSGVLYQMQALNFSDDSIASLTNHKHKSKRRSNKNRRLSSASVVSTDFEGGYSEVDDDEEDFDKEGIATVERALENNHDIDTALLELNTLRMSYNVTYHEVRSATVQALLTRVVHFISTDTLEVKEATEKIFRTWGPLFRRQVFDEEEQVDLIQILQNKSVILDNTYNQKILFFAINILYDEEIIEEDAIYLWWDSATSNATKELATVKELTGKWVDWLREAEEESDED</sequence>
<dbReference type="InterPro" id="IPR051956">
    <property type="entry name" value="eIF2B_epsilon"/>
</dbReference>
<evidence type="ECO:0000256" key="8">
    <source>
        <dbReference type="SAM" id="MobiDB-lite"/>
    </source>
</evidence>
<dbReference type="Gene3D" id="3.90.550.10">
    <property type="entry name" value="Spore Coat Polysaccharide Biosynthesis Protein SpsA, Chain A"/>
    <property type="match status" value="1"/>
</dbReference>
<dbReference type="InterPro" id="IPR056764">
    <property type="entry name" value="LbH_EIF2B3/5"/>
</dbReference>
<dbReference type="Pfam" id="PF25084">
    <property type="entry name" value="LbH_EIF2B"/>
    <property type="match status" value="1"/>
</dbReference>
<dbReference type="AlphaFoldDB" id="A0A9P0VY14"/>
<organism evidence="10 11">
    <name type="scientific">[Candida] railenensis</name>
    <dbReference type="NCBI Taxonomy" id="45579"/>
    <lineage>
        <taxon>Eukaryota</taxon>
        <taxon>Fungi</taxon>
        <taxon>Dikarya</taxon>
        <taxon>Ascomycota</taxon>
        <taxon>Saccharomycotina</taxon>
        <taxon>Pichiomycetes</taxon>
        <taxon>Debaryomycetaceae</taxon>
        <taxon>Kurtzmaniella</taxon>
    </lineage>
</organism>
<dbReference type="GO" id="GO:0031369">
    <property type="term" value="F:translation initiation factor binding"/>
    <property type="evidence" value="ECO:0007669"/>
    <property type="project" value="InterPro"/>
</dbReference>
<dbReference type="PANTHER" id="PTHR45887:SF1">
    <property type="entry name" value="TRANSLATION INITIATION FACTOR EIF-2B SUBUNIT EPSILON"/>
    <property type="match status" value="1"/>
</dbReference>
<dbReference type="InterPro" id="IPR029044">
    <property type="entry name" value="Nucleotide-diphossugar_trans"/>
</dbReference>
<dbReference type="GO" id="GO:0005829">
    <property type="term" value="C:cytosol"/>
    <property type="evidence" value="ECO:0007669"/>
    <property type="project" value="UniProtKB-SubCell"/>
</dbReference>
<dbReference type="Gene3D" id="2.160.10.10">
    <property type="entry name" value="Hexapeptide repeat proteins"/>
    <property type="match status" value="1"/>
</dbReference>
<evidence type="ECO:0000313" key="11">
    <source>
        <dbReference type="Proteomes" id="UP000837801"/>
    </source>
</evidence>